<evidence type="ECO:0000313" key="1">
    <source>
        <dbReference type="EMBL" id="KKL53203.1"/>
    </source>
</evidence>
<accession>A0A0F9CUZ7</accession>
<proteinExistence type="predicted"/>
<sequence>MHDTEPETFVLKTEPQKFSDKLAEIGVESKAKEIGTDKIESGDFFSRYFSQAPRMITNRGCLEPKNCNIDVIQIIQKG</sequence>
<organism evidence="1">
    <name type="scientific">marine sediment metagenome</name>
    <dbReference type="NCBI Taxonomy" id="412755"/>
    <lineage>
        <taxon>unclassified sequences</taxon>
        <taxon>metagenomes</taxon>
        <taxon>ecological metagenomes</taxon>
    </lineage>
</organism>
<reference evidence="1" key="1">
    <citation type="journal article" date="2015" name="Nature">
        <title>Complex archaea that bridge the gap between prokaryotes and eukaryotes.</title>
        <authorList>
            <person name="Spang A."/>
            <person name="Saw J.H."/>
            <person name="Jorgensen S.L."/>
            <person name="Zaremba-Niedzwiedzka K."/>
            <person name="Martijn J."/>
            <person name="Lind A.E."/>
            <person name="van Eijk R."/>
            <person name="Schleper C."/>
            <person name="Guy L."/>
            <person name="Ettema T.J."/>
        </authorList>
    </citation>
    <scope>NUCLEOTIDE SEQUENCE</scope>
</reference>
<comment type="caution">
    <text evidence="1">The sequence shown here is derived from an EMBL/GenBank/DDBJ whole genome shotgun (WGS) entry which is preliminary data.</text>
</comment>
<protein>
    <submittedName>
        <fullName evidence="1">Uncharacterized protein</fullName>
    </submittedName>
</protein>
<dbReference type="EMBL" id="LAZR01031625">
    <property type="protein sequence ID" value="KKL53203.1"/>
    <property type="molecule type" value="Genomic_DNA"/>
</dbReference>
<gene>
    <name evidence="1" type="ORF">LCGC14_2277780</name>
</gene>
<name>A0A0F9CUZ7_9ZZZZ</name>
<dbReference type="AlphaFoldDB" id="A0A0F9CUZ7"/>